<feature type="transmembrane region" description="Helical" evidence="3">
    <location>
        <begin position="107"/>
        <end position="128"/>
    </location>
</feature>
<dbReference type="Gene3D" id="1.20.120.1760">
    <property type="match status" value="1"/>
</dbReference>
<evidence type="ECO:0000313" key="4">
    <source>
        <dbReference type="EMBL" id="MBB6228844.1"/>
    </source>
</evidence>
<dbReference type="Pfam" id="PF01066">
    <property type="entry name" value="CDP-OH_P_transf"/>
    <property type="match status" value="1"/>
</dbReference>
<dbReference type="EMBL" id="JACIIV010000025">
    <property type="protein sequence ID" value="MBB6228844.1"/>
    <property type="molecule type" value="Genomic_DNA"/>
</dbReference>
<organism evidence="4 5">
    <name type="scientific">Polymorphobacter multimanifer</name>
    <dbReference type="NCBI Taxonomy" id="1070431"/>
    <lineage>
        <taxon>Bacteria</taxon>
        <taxon>Pseudomonadati</taxon>
        <taxon>Pseudomonadota</taxon>
        <taxon>Alphaproteobacteria</taxon>
        <taxon>Sphingomonadales</taxon>
        <taxon>Sphingosinicellaceae</taxon>
        <taxon>Polymorphobacter</taxon>
    </lineage>
</organism>
<comment type="caution">
    <text evidence="4">The sequence shown here is derived from an EMBL/GenBank/DDBJ whole genome shotgun (WGS) entry which is preliminary data.</text>
</comment>
<dbReference type="InterPro" id="IPR043130">
    <property type="entry name" value="CDP-OH_PTrfase_TM_dom"/>
</dbReference>
<dbReference type="InterPro" id="IPR000462">
    <property type="entry name" value="CDP-OH_P_trans"/>
</dbReference>
<proteinExistence type="inferred from homology"/>
<dbReference type="Proteomes" id="UP000538147">
    <property type="component" value="Unassembled WGS sequence"/>
</dbReference>
<dbReference type="GO" id="GO:0016780">
    <property type="term" value="F:phosphotransferase activity, for other substituted phosphate groups"/>
    <property type="evidence" value="ECO:0007669"/>
    <property type="project" value="InterPro"/>
</dbReference>
<keyword evidence="3" id="KW-0812">Transmembrane</keyword>
<evidence type="ECO:0000256" key="3">
    <source>
        <dbReference type="SAM" id="Phobius"/>
    </source>
</evidence>
<reference evidence="4 5" key="1">
    <citation type="submission" date="2020-08" db="EMBL/GenBank/DDBJ databases">
        <title>Genomic Encyclopedia of Type Strains, Phase IV (KMG-IV): sequencing the most valuable type-strain genomes for metagenomic binning, comparative biology and taxonomic classification.</title>
        <authorList>
            <person name="Goeker M."/>
        </authorList>
    </citation>
    <scope>NUCLEOTIDE SEQUENCE [LARGE SCALE GENOMIC DNA]</scope>
    <source>
        <strain evidence="4 5">DSM 102189</strain>
    </source>
</reference>
<sequence>MHKSATHTAAGADSARPEAIEDPSNLWLVHAMSWRLLPLALRLDIHPNTVSFTGMGFGLLAGFCYWHWQSPLFVVAGFLLMVGWHVMDGLDGKLARASGKASPLGRVIDGMCDYLAFIFVLAPIALSFADWQPVLALAVVSGLFHAVQSAWYEAERDAWKRRLTGNFVTPIRPPGPAIAAAYDWVEARFNAAHRRMDAALAAHPGLLPRYLDATAPLVRRLSILSANNRTVAIALACLAGDPRLYWYWEIAALTVIALVMGRRLRAREAALASSSGTVLGQDTCSQGTLPKD</sequence>
<name>A0A841L8G2_9SPHN</name>
<keyword evidence="1 2" id="KW-0808">Transferase</keyword>
<evidence type="ECO:0000313" key="5">
    <source>
        <dbReference type="Proteomes" id="UP000538147"/>
    </source>
</evidence>
<accession>A0A841L8G2</accession>
<dbReference type="PROSITE" id="PS00379">
    <property type="entry name" value="CDP_ALCOHOL_P_TRANSF"/>
    <property type="match status" value="1"/>
</dbReference>
<keyword evidence="3" id="KW-0472">Membrane</keyword>
<dbReference type="GO" id="GO:0008654">
    <property type="term" value="P:phospholipid biosynthetic process"/>
    <property type="evidence" value="ECO:0007669"/>
    <property type="project" value="InterPro"/>
</dbReference>
<dbReference type="AlphaFoldDB" id="A0A841L8G2"/>
<keyword evidence="3" id="KW-1133">Transmembrane helix</keyword>
<dbReference type="InterPro" id="IPR048254">
    <property type="entry name" value="CDP_ALCOHOL_P_TRANSF_CS"/>
</dbReference>
<protein>
    <submittedName>
        <fullName evidence="4">Phosphatidylglycerophosphate synthase</fullName>
    </submittedName>
</protein>
<evidence type="ECO:0000256" key="1">
    <source>
        <dbReference type="ARBA" id="ARBA00022679"/>
    </source>
</evidence>
<keyword evidence="5" id="KW-1185">Reference proteome</keyword>
<dbReference type="GO" id="GO:0016020">
    <property type="term" value="C:membrane"/>
    <property type="evidence" value="ECO:0007669"/>
    <property type="project" value="InterPro"/>
</dbReference>
<feature type="transmembrane region" description="Helical" evidence="3">
    <location>
        <begin position="134"/>
        <end position="152"/>
    </location>
</feature>
<feature type="transmembrane region" description="Helical" evidence="3">
    <location>
        <begin position="65"/>
        <end position="86"/>
    </location>
</feature>
<comment type="similarity">
    <text evidence="2">Belongs to the CDP-alcohol phosphatidyltransferase class-I family.</text>
</comment>
<dbReference type="RefSeq" id="WP_184201931.1">
    <property type="nucleotide sequence ID" value="NZ_JACIIV010000025.1"/>
</dbReference>
<evidence type="ECO:0000256" key="2">
    <source>
        <dbReference type="RuleBase" id="RU003750"/>
    </source>
</evidence>
<gene>
    <name evidence="4" type="ORF">FHS79_003036</name>
</gene>